<organism evidence="2 3">
    <name type="scientific">Metabacillus rhizolycopersici</name>
    <dbReference type="NCBI Taxonomy" id="2875709"/>
    <lineage>
        <taxon>Bacteria</taxon>
        <taxon>Bacillati</taxon>
        <taxon>Bacillota</taxon>
        <taxon>Bacilli</taxon>
        <taxon>Bacillales</taxon>
        <taxon>Bacillaceae</taxon>
        <taxon>Metabacillus</taxon>
    </lineage>
</organism>
<keyword evidence="1" id="KW-0812">Transmembrane</keyword>
<keyword evidence="1" id="KW-1133">Transmembrane helix</keyword>
<proteinExistence type="predicted"/>
<feature type="transmembrane region" description="Helical" evidence="1">
    <location>
        <begin position="21"/>
        <end position="42"/>
    </location>
</feature>
<evidence type="ECO:0000256" key="1">
    <source>
        <dbReference type="SAM" id="Phobius"/>
    </source>
</evidence>
<evidence type="ECO:0000313" key="3">
    <source>
        <dbReference type="Proteomes" id="UP001165287"/>
    </source>
</evidence>
<accession>A0ABS7UWG8</accession>
<protein>
    <submittedName>
        <fullName evidence="2">Uncharacterized protein</fullName>
    </submittedName>
</protein>
<dbReference type="RefSeq" id="WP_224141115.1">
    <property type="nucleotide sequence ID" value="NZ_JAIQUM010000063.1"/>
</dbReference>
<name>A0ABS7UWG8_9BACI</name>
<gene>
    <name evidence="2" type="ORF">K9V48_21085</name>
</gene>
<dbReference type="Proteomes" id="UP001165287">
    <property type="component" value="Unassembled WGS sequence"/>
</dbReference>
<comment type="caution">
    <text evidence="2">The sequence shown here is derived from an EMBL/GenBank/DDBJ whole genome shotgun (WGS) entry which is preliminary data.</text>
</comment>
<keyword evidence="3" id="KW-1185">Reference proteome</keyword>
<keyword evidence="1" id="KW-0472">Membrane</keyword>
<reference evidence="2" key="1">
    <citation type="submission" date="2024-05" db="EMBL/GenBank/DDBJ databases">
        <title>Metabacillus sp. nov., isolated from the rhizosphere soil of tomato plants.</title>
        <authorList>
            <person name="Ma R."/>
        </authorList>
    </citation>
    <scope>NUCLEOTIDE SEQUENCE</scope>
    <source>
        <strain evidence="2">DBTR6</strain>
    </source>
</reference>
<evidence type="ECO:0000313" key="2">
    <source>
        <dbReference type="EMBL" id="MBZ5752663.1"/>
    </source>
</evidence>
<dbReference type="EMBL" id="JAIQUM010000063">
    <property type="protein sequence ID" value="MBZ5752663.1"/>
    <property type="molecule type" value="Genomic_DNA"/>
</dbReference>
<sequence length="67" mass="8023">MSQYNEVLAFLLYFPEDKTEYIPAVITFLLFVIGAFFTYRYIVKISQNEQRKVEELYKRATESAKEE</sequence>